<feature type="domain" description="Protein kinase" evidence="1">
    <location>
        <begin position="14"/>
        <end position="296"/>
    </location>
</feature>
<proteinExistence type="predicted"/>
<dbReference type="InterPro" id="IPR011009">
    <property type="entry name" value="Kinase-like_dom_sf"/>
</dbReference>
<dbReference type="RefSeq" id="WP_125128358.1">
    <property type="nucleotide sequence ID" value="NZ_RHJS01000002.1"/>
</dbReference>
<organism evidence="2 3">
    <name type="scientific">Schaedlerella arabinosiphila</name>
    <dbReference type="NCBI Taxonomy" id="2044587"/>
    <lineage>
        <taxon>Bacteria</taxon>
        <taxon>Bacillati</taxon>
        <taxon>Bacillota</taxon>
        <taxon>Clostridia</taxon>
        <taxon>Lachnospirales</taxon>
        <taxon>Lachnospiraceae</taxon>
        <taxon>Schaedlerella</taxon>
    </lineage>
</organism>
<dbReference type="EMBL" id="RHJS01000002">
    <property type="protein sequence ID" value="RRK32960.1"/>
    <property type="molecule type" value="Genomic_DNA"/>
</dbReference>
<dbReference type="GO" id="GO:0004672">
    <property type="term" value="F:protein kinase activity"/>
    <property type="evidence" value="ECO:0007669"/>
    <property type="project" value="InterPro"/>
</dbReference>
<name>A0A3R8KVV1_9FIRM</name>
<evidence type="ECO:0000313" key="2">
    <source>
        <dbReference type="EMBL" id="RRK32960.1"/>
    </source>
</evidence>
<dbReference type="GO" id="GO:0005524">
    <property type="term" value="F:ATP binding"/>
    <property type="evidence" value="ECO:0007669"/>
    <property type="project" value="InterPro"/>
</dbReference>
<dbReference type="InterPro" id="IPR000719">
    <property type="entry name" value="Prot_kinase_dom"/>
</dbReference>
<comment type="caution">
    <text evidence="2">The sequence shown here is derived from an EMBL/GenBank/DDBJ whole genome shotgun (WGS) entry which is preliminary data.</text>
</comment>
<protein>
    <recommendedName>
        <fullName evidence="1">Protein kinase domain-containing protein</fullName>
    </recommendedName>
</protein>
<dbReference type="AlphaFoldDB" id="A0A3R8KVV1"/>
<dbReference type="PROSITE" id="PS50011">
    <property type="entry name" value="PROTEIN_KINASE_DOM"/>
    <property type="match status" value="1"/>
</dbReference>
<keyword evidence="3" id="KW-1185">Reference proteome</keyword>
<dbReference type="Proteomes" id="UP000274920">
    <property type="component" value="Unassembled WGS sequence"/>
</dbReference>
<accession>A0A3R8KVV1</accession>
<dbReference type="SUPFAM" id="SSF56112">
    <property type="entry name" value="Protein kinase-like (PK-like)"/>
    <property type="match status" value="1"/>
</dbReference>
<gene>
    <name evidence="2" type="ORF">EBB54_17590</name>
</gene>
<evidence type="ECO:0000259" key="1">
    <source>
        <dbReference type="PROSITE" id="PS50011"/>
    </source>
</evidence>
<sequence length="307" mass="35053">MVIQEIDNVKFRLKKPCDLTWIKKYGTVFSVIDATGSGCICFGVGNGKDRYFIKIAGVDTVDAEISPGESVETLKNAAELYQILKHQNLVELLEHYPVLDCYAAVFRWVEGECLFDHWNFEKYDKNPGEAGPAGRFKKLSPGRKLSAAECLFSFLENVSARHYVAVDFYDGSLIYDFAADKMMICDIDLFRKQPAYNDAGEAYWGTKRLKAPEEYRLGAVIDEATNVFTLGALMFEFFGKYTQEEIDRRYKDNQFLPCKIEYWSLGSASYSAVLRAVDFDREKRYPSISDFHKAFLEAIRADEKSLS</sequence>
<dbReference type="Gene3D" id="1.10.510.10">
    <property type="entry name" value="Transferase(Phosphotransferase) domain 1"/>
    <property type="match status" value="1"/>
</dbReference>
<evidence type="ECO:0000313" key="3">
    <source>
        <dbReference type="Proteomes" id="UP000274920"/>
    </source>
</evidence>
<reference evidence="2" key="1">
    <citation type="submission" date="2018-10" db="EMBL/GenBank/DDBJ databases">
        <title>Schaedlerella arabinophila gen. nov. sp. nov., isolated from the mouse intestinal tract and comparative analysis with the genome of the closely related altered Schaedler flora strain ASF502.</title>
        <authorList>
            <person name="Miyake S."/>
            <person name="Soh M."/>
            <person name="Seedorf H."/>
        </authorList>
    </citation>
    <scope>NUCLEOTIDE SEQUENCE [LARGE SCALE GENOMIC DNA]</scope>
    <source>
        <strain evidence="2">DSM 106076</strain>
    </source>
</reference>